<dbReference type="PANTHER" id="PTHR30558">
    <property type="entry name" value="EXBD MEMBRANE COMPONENT OF PMF-DRIVEN MACROMOLECULE IMPORT SYSTEM"/>
    <property type="match status" value="1"/>
</dbReference>
<evidence type="ECO:0000256" key="4">
    <source>
        <dbReference type="ARBA" id="ARBA00022692"/>
    </source>
</evidence>
<dbReference type="Pfam" id="PF02472">
    <property type="entry name" value="ExbD"/>
    <property type="match status" value="1"/>
</dbReference>
<evidence type="ECO:0000256" key="2">
    <source>
        <dbReference type="ARBA" id="ARBA00005811"/>
    </source>
</evidence>
<organism evidence="9 10">
    <name type="scientific">Pseudooceanicola antarcticus</name>
    <dbReference type="NCBI Taxonomy" id="1247613"/>
    <lineage>
        <taxon>Bacteria</taxon>
        <taxon>Pseudomonadati</taxon>
        <taxon>Pseudomonadota</taxon>
        <taxon>Alphaproteobacteria</taxon>
        <taxon>Rhodobacterales</taxon>
        <taxon>Paracoccaceae</taxon>
        <taxon>Pseudooceanicola</taxon>
    </lineage>
</organism>
<feature type="transmembrane region" description="Helical" evidence="8">
    <location>
        <begin position="21"/>
        <end position="38"/>
    </location>
</feature>
<dbReference type="EMBL" id="OBEA01000003">
    <property type="protein sequence ID" value="SNY50573.1"/>
    <property type="molecule type" value="Genomic_DNA"/>
</dbReference>
<reference evidence="9 10" key="1">
    <citation type="submission" date="2017-09" db="EMBL/GenBank/DDBJ databases">
        <authorList>
            <person name="Ehlers B."/>
            <person name="Leendertz F.H."/>
        </authorList>
    </citation>
    <scope>NUCLEOTIDE SEQUENCE [LARGE SCALE GENOMIC DNA]</scope>
    <source>
        <strain evidence="9 10">CGMCC 1.12662</strain>
    </source>
</reference>
<sequence>MQPPVKQMSFTPPVRRARAESIVPMINVVFLLLIFFLMTSRLAPPEPFAVAPPTAPEGTELPEMPVLYLSAAGEVGHEDQRGEAAIAAFVAAAGARRGQGEDSPPRLRADAGVEGAEVARLLKALTEAGLSEVALVVAQQ</sequence>
<proteinExistence type="inferred from homology"/>
<dbReference type="AlphaFoldDB" id="A0A285IRW3"/>
<evidence type="ECO:0000256" key="7">
    <source>
        <dbReference type="RuleBase" id="RU003879"/>
    </source>
</evidence>
<evidence type="ECO:0000256" key="6">
    <source>
        <dbReference type="ARBA" id="ARBA00023136"/>
    </source>
</evidence>
<keyword evidence="5 8" id="KW-1133">Transmembrane helix</keyword>
<dbReference type="PANTHER" id="PTHR30558:SF3">
    <property type="entry name" value="BIOPOLYMER TRANSPORT PROTEIN EXBD-RELATED"/>
    <property type="match status" value="1"/>
</dbReference>
<evidence type="ECO:0000256" key="1">
    <source>
        <dbReference type="ARBA" id="ARBA00004162"/>
    </source>
</evidence>
<keyword evidence="7" id="KW-0653">Protein transport</keyword>
<name>A0A285IRW3_9RHOB</name>
<keyword evidence="7" id="KW-0813">Transport</keyword>
<dbReference type="GO" id="GO:0022857">
    <property type="term" value="F:transmembrane transporter activity"/>
    <property type="evidence" value="ECO:0007669"/>
    <property type="project" value="InterPro"/>
</dbReference>
<evidence type="ECO:0000313" key="10">
    <source>
        <dbReference type="Proteomes" id="UP000231655"/>
    </source>
</evidence>
<dbReference type="InterPro" id="IPR003400">
    <property type="entry name" value="ExbD"/>
</dbReference>
<protein>
    <submittedName>
        <fullName evidence="9">Outer membrane transport energization protein ExbD</fullName>
    </submittedName>
</protein>
<keyword evidence="6 8" id="KW-0472">Membrane</keyword>
<evidence type="ECO:0000313" key="9">
    <source>
        <dbReference type="EMBL" id="SNY50573.1"/>
    </source>
</evidence>
<accession>A0A285IRW3</accession>
<dbReference type="GO" id="GO:0005886">
    <property type="term" value="C:plasma membrane"/>
    <property type="evidence" value="ECO:0007669"/>
    <property type="project" value="UniProtKB-SubCell"/>
</dbReference>
<dbReference type="GO" id="GO:0015031">
    <property type="term" value="P:protein transport"/>
    <property type="evidence" value="ECO:0007669"/>
    <property type="project" value="UniProtKB-KW"/>
</dbReference>
<comment type="subcellular location">
    <subcellularLocation>
        <location evidence="1">Cell membrane</location>
        <topology evidence="1">Single-pass membrane protein</topology>
    </subcellularLocation>
    <subcellularLocation>
        <location evidence="7">Cell membrane</location>
        <topology evidence="7">Single-pass type II membrane protein</topology>
    </subcellularLocation>
</comment>
<evidence type="ECO:0000256" key="8">
    <source>
        <dbReference type="SAM" id="Phobius"/>
    </source>
</evidence>
<keyword evidence="3" id="KW-1003">Cell membrane</keyword>
<dbReference type="Proteomes" id="UP000231655">
    <property type="component" value="Unassembled WGS sequence"/>
</dbReference>
<evidence type="ECO:0000256" key="3">
    <source>
        <dbReference type="ARBA" id="ARBA00022475"/>
    </source>
</evidence>
<keyword evidence="4 7" id="KW-0812">Transmembrane</keyword>
<comment type="similarity">
    <text evidence="2 7">Belongs to the ExbD/TolR family.</text>
</comment>
<gene>
    <name evidence="9" type="ORF">SAMN06297129_1884</name>
</gene>
<dbReference type="RefSeq" id="WP_232617669.1">
    <property type="nucleotide sequence ID" value="NZ_OBEA01000003.1"/>
</dbReference>
<evidence type="ECO:0000256" key="5">
    <source>
        <dbReference type="ARBA" id="ARBA00022989"/>
    </source>
</evidence>